<gene>
    <name evidence="1" type="ORF">SAMN05444148_2414</name>
</gene>
<dbReference type="Proteomes" id="UP000184522">
    <property type="component" value="Unassembled WGS sequence"/>
</dbReference>
<name>A0A1M5UAX3_9FLAO</name>
<reference evidence="2" key="1">
    <citation type="submission" date="2016-11" db="EMBL/GenBank/DDBJ databases">
        <authorList>
            <person name="Varghese N."/>
            <person name="Submissions S."/>
        </authorList>
    </citation>
    <scope>NUCLEOTIDE SEQUENCE [LARGE SCALE GENOMIC DNA]</scope>
    <source>
        <strain evidence="2">DSM 25330</strain>
    </source>
</reference>
<keyword evidence="2" id="KW-1185">Reference proteome</keyword>
<proteinExistence type="predicted"/>
<protein>
    <submittedName>
        <fullName evidence="1">Uncharacterized protein</fullName>
    </submittedName>
</protein>
<accession>A0A1M5UAX3</accession>
<dbReference type="EMBL" id="FQWS01000002">
    <property type="protein sequence ID" value="SHH59833.1"/>
    <property type="molecule type" value="Genomic_DNA"/>
</dbReference>
<evidence type="ECO:0000313" key="1">
    <source>
        <dbReference type="EMBL" id="SHH59833.1"/>
    </source>
</evidence>
<organism evidence="1 2">
    <name type="scientific">Winogradskyella jejuensis</name>
    <dbReference type="NCBI Taxonomy" id="1089305"/>
    <lineage>
        <taxon>Bacteria</taxon>
        <taxon>Pseudomonadati</taxon>
        <taxon>Bacteroidota</taxon>
        <taxon>Flavobacteriia</taxon>
        <taxon>Flavobacteriales</taxon>
        <taxon>Flavobacteriaceae</taxon>
        <taxon>Winogradskyella</taxon>
    </lineage>
</organism>
<evidence type="ECO:0000313" key="2">
    <source>
        <dbReference type="Proteomes" id="UP000184522"/>
    </source>
</evidence>
<dbReference type="AlphaFoldDB" id="A0A1M5UAX3"/>
<sequence>MDKNLALFTQINSLSYWLLQESNFKSSVSLDATDDSFFISIKDGLESIYKHHIEDFSKKDQRFLRIELSSIVSHLLQIKRSVQKHKQAS</sequence>
<dbReference type="OrthoDB" id="1451580at2"/>
<dbReference type="RefSeq" id="WP_073086766.1">
    <property type="nucleotide sequence ID" value="NZ_FQWS01000002.1"/>
</dbReference>